<dbReference type="EMBL" id="FOLE01000005">
    <property type="protein sequence ID" value="SFC37203.1"/>
    <property type="molecule type" value="Genomic_DNA"/>
</dbReference>
<reference evidence="2 3" key="1">
    <citation type="submission" date="2016-10" db="EMBL/GenBank/DDBJ databases">
        <authorList>
            <person name="de Groot N.N."/>
        </authorList>
    </citation>
    <scope>NUCLEOTIDE SEQUENCE [LARGE SCALE GENOMIC DNA]</scope>
    <source>
        <strain evidence="2 3">DSM 6793</strain>
    </source>
</reference>
<dbReference type="AlphaFoldDB" id="A0A1I1IU04"/>
<gene>
    <name evidence="2" type="ORF">SAMN05421780_10515</name>
</gene>
<dbReference type="GO" id="GO:0005085">
    <property type="term" value="F:guanyl-nucleotide exchange factor activity"/>
    <property type="evidence" value="ECO:0007669"/>
    <property type="project" value="TreeGrafter"/>
</dbReference>
<dbReference type="PANTHER" id="PTHR45982">
    <property type="entry name" value="REGULATOR OF CHROMOSOME CONDENSATION"/>
    <property type="match status" value="1"/>
</dbReference>
<proteinExistence type="predicted"/>
<name>A0A1I1IU04_9BACT</name>
<dbReference type="STRING" id="927664.SAMN05421780_10515"/>
<dbReference type="Pfam" id="PF18962">
    <property type="entry name" value="Por_Secre_tail"/>
    <property type="match status" value="1"/>
</dbReference>
<accession>A0A1I1IU04</accession>
<dbReference type="InterPro" id="IPR000408">
    <property type="entry name" value="Reg_chr_condens"/>
</dbReference>
<dbReference type="InterPro" id="IPR026444">
    <property type="entry name" value="Secre_tail"/>
</dbReference>
<dbReference type="NCBIfam" id="TIGR04183">
    <property type="entry name" value="Por_Secre_tail"/>
    <property type="match status" value="1"/>
</dbReference>
<dbReference type="InterPro" id="IPR051553">
    <property type="entry name" value="Ran_GTPase-activating"/>
</dbReference>
<evidence type="ECO:0000313" key="2">
    <source>
        <dbReference type="EMBL" id="SFC37203.1"/>
    </source>
</evidence>
<dbReference type="SUPFAM" id="SSF50985">
    <property type="entry name" value="RCC1/BLIP-II"/>
    <property type="match status" value="1"/>
</dbReference>
<dbReference type="RefSeq" id="WP_143083933.1">
    <property type="nucleotide sequence ID" value="NZ_FOLE01000005.1"/>
</dbReference>
<dbReference type="Gene3D" id="2.130.10.30">
    <property type="entry name" value="Regulator of chromosome condensation 1/beta-lactamase-inhibitor protein II"/>
    <property type="match status" value="1"/>
</dbReference>
<dbReference type="PANTHER" id="PTHR45982:SF1">
    <property type="entry name" value="REGULATOR OF CHROMOSOME CONDENSATION"/>
    <property type="match status" value="1"/>
</dbReference>
<dbReference type="InterPro" id="IPR009091">
    <property type="entry name" value="RCC1/BLIP-II"/>
</dbReference>
<feature type="domain" description="Secretion system C-terminal sorting" evidence="1">
    <location>
        <begin position="318"/>
        <end position="388"/>
    </location>
</feature>
<sequence length="391" mass="41323">MRTYLRCSGSCMFRLLVCLNILLGIPFIALGQESFFRWGENSIQSDIPSNLTVANTASLHAGYFHSAAIKKDSTLFVWGSSGTHITGPNGMKVIDVTLGRPFTTIIKPDSTVAAWGDNLYGQCNVPQNLTKVIKIDAGWYHTLALRADSTVVAWGDNFFGQCNVPAGLHSVIAVSAGAKASYAVKADGSVVAWGNGDNGQLNIPASAVGVTDISAGDFSVIALKSDGTVVHWGTMITNVSMPSNLNDIVAISAGSFHYTVQRANGNIVSWGQSTFLEAPAPSGLVAIQFSAGYHYNLAIGHIDNLTSLKSISEFNVSVYPVPSTGMVNVEIADLEESAAYEVYNVYGQKVAAGTLANSSNVLDLSKQATGVYTLKVVTAKGSATKQIVLNK</sequence>
<keyword evidence="3" id="KW-1185">Reference proteome</keyword>
<dbReference type="Pfam" id="PF13540">
    <property type="entry name" value="RCC1_2"/>
    <property type="match status" value="3"/>
</dbReference>
<dbReference type="Proteomes" id="UP000199514">
    <property type="component" value="Unassembled WGS sequence"/>
</dbReference>
<evidence type="ECO:0000313" key="3">
    <source>
        <dbReference type="Proteomes" id="UP000199514"/>
    </source>
</evidence>
<organism evidence="2 3">
    <name type="scientific">Flexibacter flexilis DSM 6793</name>
    <dbReference type="NCBI Taxonomy" id="927664"/>
    <lineage>
        <taxon>Bacteria</taxon>
        <taxon>Pseudomonadati</taxon>
        <taxon>Bacteroidota</taxon>
        <taxon>Cytophagia</taxon>
        <taxon>Cytophagales</taxon>
        <taxon>Flexibacteraceae</taxon>
        <taxon>Flexibacter</taxon>
    </lineage>
</organism>
<dbReference type="GO" id="GO:0005737">
    <property type="term" value="C:cytoplasm"/>
    <property type="evidence" value="ECO:0007669"/>
    <property type="project" value="TreeGrafter"/>
</dbReference>
<protein>
    <submittedName>
        <fullName evidence="2">Por secretion system C-terminal sorting domain-containing protein</fullName>
    </submittedName>
</protein>
<dbReference type="OrthoDB" id="1081439at2"/>
<dbReference type="PROSITE" id="PS50012">
    <property type="entry name" value="RCC1_3"/>
    <property type="match status" value="2"/>
</dbReference>
<evidence type="ECO:0000259" key="1">
    <source>
        <dbReference type="Pfam" id="PF18962"/>
    </source>
</evidence>